<comment type="caution">
    <text evidence="3">The sequence shown here is derived from an EMBL/GenBank/DDBJ whole genome shotgun (WGS) entry which is preliminary data.</text>
</comment>
<feature type="coiled-coil region" evidence="1">
    <location>
        <begin position="142"/>
        <end position="290"/>
    </location>
</feature>
<accession>A0AAD3DEG7</accession>
<feature type="compositionally biased region" description="Basic and acidic residues" evidence="2">
    <location>
        <begin position="339"/>
        <end position="348"/>
    </location>
</feature>
<evidence type="ECO:0000313" key="4">
    <source>
        <dbReference type="Proteomes" id="UP001054857"/>
    </source>
</evidence>
<name>A0AAD3DEG7_9CHLO</name>
<evidence type="ECO:0000313" key="3">
    <source>
        <dbReference type="EMBL" id="GFR40123.1"/>
    </source>
</evidence>
<dbReference type="Proteomes" id="UP001054857">
    <property type="component" value="Unassembled WGS sequence"/>
</dbReference>
<dbReference type="EMBL" id="BMAR01000001">
    <property type="protein sequence ID" value="GFR40123.1"/>
    <property type="molecule type" value="Genomic_DNA"/>
</dbReference>
<dbReference type="AlphaFoldDB" id="A0AAD3DEG7"/>
<gene>
    <name evidence="3" type="ORF">Agub_g677</name>
</gene>
<reference evidence="3 4" key="1">
    <citation type="journal article" date="2021" name="Sci. Rep.">
        <title>Genome sequencing of the multicellular alga Astrephomene provides insights into convergent evolution of germ-soma differentiation.</title>
        <authorList>
            <person name="Yamashita S."/>
            <person name="Yamamoto K."/>
            <person name="Matsuzaki R."/>
            <person name="Suzuki S."/>
            <person name="Yamaguchi H."/>
            <person name="Hirooka S."/>
            <person name="Minakuchi Y."/>
            <person name="Miyagishima S."/>
            <person name="Kawachi M."/>
            <person name="Toyoda A."/>
            <person name="Nozaki H."/>
        </authorList>
    </citation>
    <scope>NUCLEOTIDE SEQUENCE [LARGE SCALE GENOMIC DNA]</scope>
    <source>
        <strain evidence="3 4">NIES-4017</strain>
    </source>
</reference>
<feature type="non-terminal residue" evidence="3">
    <location>
        <position position="1"/>
    </location>
</feature>
<proteinExistence type="predicted"/>
<feature type="coiled-coil region" evidence="1">
    <location>
        <begin position="87"/>
        <end position="115"/>
    </location>
</feature>
<feature type="compositionally biased region" description="Gly residues" evidence="2">
    <location>
        <begin position="1"/>
        <end position="12"/>
    </location>
</feature>
<evidence type="ECO:0000256" key="2">
    <source>
        <dbReference type="SAM" id="MobiDB-lite"/>
    </source>
</evidence>
<organism evidence="3 4">
    <name type="scientific">Astrephomene gubernaculifera</name>
    <dbReference type="NCBI Taxonomy" id="47775"/>
    <lineage>
        <taxon>Eukaryota</taxon>
        <taxon>Viridiplantae</taxon>
        <taxon>Chlorophyta</taxon>
        <taxon>core chlorophytes</taxon>
        <taxon>Chlorophyceae</taxon>
        <taxon>CS clade</taxon>
        <taxon>Chlamydomonadales</taxon>
        <taxon>Astrephomenaceae</taxon>
        <taxon>Astrephomene</taxon>
    </lineage>
</organism>
<keyword evidence="1" id="KW-0175">Coiled coil</keyword>
<sequence length="348" mass="37317">GAAGRVQGGVGVHGSSSSSSLSSPPEGDAALVSVLRQELAKMGRDREVLLQQLAQVSSSAEERIRLAQAAMQERESRHREALVAARVQAAQREAEAAAEQRVQAAESAAAALATQVRQQLAAALTAAEEACRHTEALAGVRLSRALVRLQDVEQQVALLRAAQQRAAAELRVSRGERERLRQELAAARVAEAELSSQLAGRDSEARAQVAALRTGHEEALAAERRRCEEAERLAAKAAAECGQLERQLARLREVRAQQEDARLRRLQSQVHEQETQLRSLRRERSTLLAALRKQGWAPPAQGEEAARTDLAAADDTDAAAITAGDVGAGNATEATTDIGHVHERRETG</sequence>
<feature type="region of interest" description="Disordered" evidence="2">
    <location>
        <begin position="323"/>
        <end position="348"/>
    </location>
</feature>
<protein>
    <submittedName>
        <fullName evidence="3">Uncharacterized protein</fullName>
    </submittedName>
</protein>
<feature type="compositionally biased region" description="Low complexity" evidence="2">
    <location>
        <begin position="13"/>
        <end position="23"/>
    </location>
</feature>
<feature type="region of interest" description="Disordered" evidence="2">
    <location>
        <begin position="1"/>
        <end position="28"/>
    </location>
</feature>
<feature type="non-terminal residue" evidence="3">
    <location>
        <position position="348"/>
    </location>
</feature>
<keyword evidence="4" id="KW-1185">Reference proteome</keyword>
<evidence type="ECO:0000256" key="1">
    <source>
        <dbReference type="SAM" id="Coils"/>
    </source>
</evidence>